<dbReference type="PANTHER" id="PTHR47369:SF1">
    <property type="entry name" value="BTB_POZ DOMAIN-CONTAINING PROTEIN"/>
    <property type="match status" value="1"/>
</dbReference>
<dbReference type="EMBL" id="LNZH02000102">
    <property type="protein sequence ID" value="OCB91192.1"/>
    <property type="molecule type" value="Genomic_DNA"/>
</dbReference>
<feature type="region of interest" description="Disordered" evidence="1">
    <location>
        <begin position="269"/>
        <end position="319"/>
    </location>
</feature>
<dbReference type="SUPFAM" id="SSF54695">
    <property type="entry name" value="POZ domain"/>
    <property type="match status" value="1"/>
</dbReference>
<dbReference type="PANTHER" id="PTHR47369">
    <property type="entry name" value="BTB/POZ DOMAIN-CONTAINING PROTEIN"/>
    <property type="match status" value="1"/>
</dbReference>
<dbReference type="PROSITE" id="PS50097">
    <property type="entry name" value="BTB"/>
    <property type="match status" value="1"/>
</dbReference>
<evidence type="ECO:0000256" key="1">
    <source>
        <dbReference type="SAM" id="MobiDB-lite"/>
    </source>
</evidence>
<feature type="compositionally biased region" description="Low complexity" evidence="1">
    <location>
        <begin position="306"/>
        <end position="318"/>
    </location>
</feature>
<feature type="compositionally biased region" description="Acidic residues" evidence="1">
    <location>
        <begin position="289"/>
        <end position="305"/>
    </location>
</feature>
<dbReference type="AlphaFoldDB" id="A0A9Q5I4U0"/>
<feature type="compositionally biased region" description="Polar residues" evidence="1">
    <location>
        <begin position="734"/>
        <end position="758"/>
    </location>
</feature>
<accession>A0A9Q5I4U0</accession>
<evidence type="ECO:0000313" key="3">
    <source>
        <dbReference type="EMBL" id="OCB91192.1"/>
    </source>
</evidence>
<dbReference type="InterPro" id="IPR011333">
    <property type="entry name" value="SKP1/BTB/POZ_sf"/>
</dbReference>
<sequence length="923" mass="98838">MRTYSSLGNLQVQQSASASSAASSALQLLRIAHSDNDSSTDRMPTPNDIQSHLFSAFLSGKTADVALRVRGTWEGTYRLHRVVLIQAGFFRSLFDGGFREAAGKQGTQGEVSVTFDDPNITRAAFEICVSRLYGGGPALFLDPRLSPSRQEPLTPSFPRSLPRPEVPDGQHNATPRFLLSLLATAIYLSIPSVVSQAIQLVLGSLGPHTVIRYLNFAIGKGIGEKSDEDVDAATGLEQLCQEIRPAAASVRSKSLRSVASKRSKKSVFATSDDTISSQARHSQKAYASETEDDSPTDDDDEESDSESMTAAGQAQAQQDEAEADINSVLVFMYGAASNKIGEAAACWLCRWGVDMLAYEEAAEALDVSADSAAGANVKESSSSAGGRVRRGTESHASGPPNVDLTGISKENIPLIWRRGAMNAKWARVVISSNAFFVRDERERYEFAKRVVELRRRVSILSVEEREWDELFATGIHYMHMAFNDLIEISQDVSLTTGKPYTPISVLQAAHWDQSVLRHHITYRHNSSSPSTPLRSPAPARDGSLGLSLTTAEIKEKLPSYIHGAAEANKTYYPVPVDSSSRIGDTTGLEGASMDQLFNAQATPSSPSAKSGVSKGFTSYAPDTFFGILACPRDAAACVAADPGGHASWAPFPPIRFGVEFWGLENLQEKARLTSQTIWYAGSLFNVYVQVVRKKGLQLGMYLHRLSSVETIPIPSSPPMAMAVSAANGEERKWTTGTGSANASVQPPVNIPTSSSTPSLYRPASRGTATTNAHSRPTTPTSSYSPPSTASTSPPNSSNSSGGGGLVISTSQHSHHSHNASHQAAPRPPPQPYRDPREAVRAHFTLLCMSPTGGALTRFTSAPDAFLVGRSWGWKSSALQTEELVDVSVSADDAGSPGAGTGAGHAYWMKKECSLRATVVLGVV</sequence>
<comment type="caution">
    <text evidence="3">The sequence shown here is derived from an EMBL/GenBank/DDBJ whole genome shotgun (WGS) entry which is preliminary data.</text>
</comment>
<dbReference type="Gene3D" id="3.30.710.10">
    <property type="entry name" value="Potassium Channel Kv1.1, Chain A"/>
    <property type="match status" value="1"/>
</dbReference>
<name>A0A9Q5I4U0_SANBA</name>
<evidence type="ECO:0000259" key="2">
    <source>
        <dbReference type="PROSITE" id="PS50097"/>
    </source>
</evidence>
<gene>
    <name evidence="3" type="ORF">A7U60_g1601</name>
</gene>
<feature type="region of interest" description="Disordered" evidence="1">
    <location>
        <begin position="370"/>
        <end position="403"/>
    </location>
</feature>
<feature type="region of interest" description="Disordered" evidence="1">
    <location>
        <begin position="522"/>
        <end position="541"/>
    </location>
</feature>
<organism evidence="3 4">
    <name type="scientific">Sanghuangporus baumii</name>
    <name type="common">Phellinus baumii</name>
    <dbReference type="NCBI Taxonomy" id="108892"/>
    <lineage>
        <taxon>Eukaryota</taxon>
        <taxon>Fungi</taxon>
        <taxon>Dikarya</taxon>
        <taxon>Basidiomycota</taxon>
        <taxon>Agaricomycotina</taxon>
        <taxon>Agaricomycetes</taxon>
        <taxon>Hymenochaetales</taxon>
        <taxon>Hymenochaetaceae</taxon>
        <taxon>Sanghuangporus</taxon>
    </lineage>
</organism>
<dbReference type="OrthoDB" id="6359943at2759"/>
<feature type="region of interest" description="Disordered" evidence="1">
    <location>
        <begin position="722"/>
        <end position="835"/>
    </location>
</feature>
<dbReference type="Proteomes" id="UP000757232">
    <property type="component" value="Unassembled WGS sequence"/>
</dbReference>
<evidence type="ECO:0000313" key="4">
    <source>
        <dbReference type="Proteomes" id="UP000757232"/>
    </source>
</evidence>
<reference evidence="3" key="1">
    <citation type="submission" date="2016-06" db="EMBL/GenBank/DDBJ databases">
        <title>Draft Genome sequence of the fungus Inonotus baumii.</title>
        <authorList>
            <person name="Zhu H."/>
            <person name="Lin W."/>
        </authorList>
    </citation>
    <scope>NUCLEOTIDE SEQUENCE</scope>
    <source>
        <strain evidence="3">821</strain>
    </source>
</reference>
<feature type="compositionally biased region" description="Low complexity" evidence="1">
    <location>
        <begin position="774"/>
        <end position="799"/>
    </location>
</feature>
<dbReference type="InterPro" id="IPR000210">
    <property type="entry name" value="BTB/POZ_dom"/>
</dbReference>
<proteinExistence type="predicted"/>
<feature type="domain" description="BTB" evidence="2">
    <location>
        <begin position="63"/>
        <end position="135"/>
    </location>
</feature>
<protein>
    <recommendedName>
        <fullName evidence="2">BTB domain-containing protein</fullName>
    </recommendedName>
</protein>
<feature type="compositionally biased region" description="Polar residues" evidence="1">
    <location>
        <begin position="269"/>
        <end position="280"/>
    </location>
</feature>
<keyword evidence="4" id="KW-1185">Reference proteome</keyword>
<feature type="compositionally biased region" description="Polar residues" evidence="1">
    <location>
        <begin position="523"/>
        <end position="533"/>
    </location>
</feature>